<evidence type="ECO:0000313" key="3">
    <source>
        <dbReference type="EMBL" id="HIV98882.1"/>
    </source>
</evidence>
<evidence type="ECO:0000256" key="1">
    <source>
        <dbReference type="SAM" id="Phobius"/>
    </source>
</evidence>
<dbReference type="PANTHER" id="PTHR12147">
    <property type="entry name" value="METALLOPEPTIDASE M28 FAMILY MEMBER"/>
    <property type="match status" value="1"/>
</dbReference>
<keyword evidence="1" id="KW-0812">Transmembrane</keyword>
<dbReference type="Proteomes" id="UP000823936">
    <property type="component" value="Unassembled WGS sequence"/>
</dbReference>
<feature type="domain" description="Peptidase M28" evidence="2">
    <location>
        <begin position="244"/>
        <end position="410"/>
    </location>
</feature>
<evidence type="ECO:0000259" key="2">
    <source>
        <dbReference type="Pfam" id="PF04389"/>
    </source>
</evidence>
<feature type="transmembrane region" description="Helical" evidence="1">
    <location>
        <begin position="214"/>
        <end position="234"/>
    </location>
</feature>
<comment type="caution">
    <text evidence="3">The sequence shown here is derived from an EMBL/GenBank/DDBJ whole genome shotgun (WGS) entry which is preliminary data.</text>
</comment>
<reference evidence="3" key="1">
    <citation type="journal article" date="2021" name="PeerJ">
        <title>Extensive microbial diversity within the chicken gut microbiome revealed by metagenomics and culture.</title>
        <authorList>
            <person name="Gilroy R."/>
            <person name="Ravi A."/>
            <person name="Getino M."/>
            <person name="Pursley I."/>
            <person name="Horton D.L."/>
            <person name="Alikhan N.F."/>
            <person name="Baker D."/>
            <person name="Gharbi K."/>
            <person name="Hall N."/>
            <person name="Watson M."/>
            <person name="Adriaenssens E.M."/>
            <person name="Foster-Nyarko E."/>
            <person name="Jarju S."/>
            <person name="Secka A."/>
            <person name="Antonio M."/>
            <person name="Oren A."/>
            <person name="Chaudhuri R.R."/>
            <person name="La Ragione R."/>
            <person name="Hildebrand F."/>
            <person name="Pallen M.J."/>
        </authorList>
    </citation>
    <scope>NUCLEOTIDE SEQUENCE</scope>
    <source>
        <strain evidence="3">Gambia11-129</strain>
    </source>
</reference>
<organism evidence="3 4">
    <name type="scientific">Candidatus Ornithospirochaeta avicola</name>
    <dbReference type="NCBI Taxonomy" id="2840896"/>
    <lineage>
        <taxon>Bacteria</taxon>
        <taxon>Pseudomonadati</taxon>
        <taxon>Spirochaetota</taxon>
        <taxon>Spirochaetia</taxon>
        <taxon>Spirochaetales</taxon>
        <taxon>Spirochaetaceae</taxon>
        <taxon>Spirochaetaceae incertae sedis</taxon>
        <taxon>Candidatus Ornithospirochaeta</taxon>
    </lineage>
</organism>
<keyword evidence="1" id="KW-1133">Transmembrane helix</keyword>
<dbReference type="EMBL" id="DXHU01000015">
    <property type="protein sequence ID" value="HIV98882.1"/>
    <property type="molecule type" value="Genomic_DNA"/>
</dbReference>
<reference evidence="3" key="2">
    <citation type="submission" date="2021-04" db="EMBL/GenBank/DDBJ databases">
        <authorList>
            <person name="Gilroy R."/>
        </authorList>
    </citation>
    <scope>NUCLEOTIDE SEQUENCE</scope>
    <source>
        <strain evidence="3">Gambia11-129</strain>
    </source>
</reference>
<dbReference type="GO" id="GO:0006508">
    <property type="term" value="P:proteolysis"/>
    <property type="evidence" value="ECO:0007669"/>
    <property type="project" value="InterPro"/>
</dbReference>
<keyword evidence="1" id="KW-0472">Membrane</keyword>
<evidence type="ECO:0000313" key="4">
    <source>
        <dbReference type="Proteomes" id="UP000823936"/>
    </source>
</evidence>
<sequence length="441" mass="49050">MKFRFSLPFLKKKSKSIEIKSEKKERDELNSHNLALYAHSLINSLSSSGGRRSFSKESRKCASNILSIFEENGVEGKLEEFSAFSSFGTLWMKVFPSALPLSILLSAIGLPYISFLILVLCVLFSFSDIKRSSPLVKKLYKSAKGANVCAQIEALEEREKRIIITAHHDSALIMKSGMKRDFIVLLSSFALVLLLSFFQMISEIFSSSLFVPNIPPLVFLILYIILLALSFYTARCLFPYTEKVSPGSGDNLSGVAVILALSRYFSKNKTEHVALTFASFDGEEEAQQGSKAFFSSFSDRNSYVINIDGIFKKENLAVLTSDGYGFYSLDEALARKIAMTASAMGYRMKSGKSSILTGSTDALSAAENAFKAVTLTTMAEGKSVAHSEKDTPDAVEKEALEEVIAILIKFIESLDRKKEKAFREERSLFDENKRYRLSPVD</sequence>
<protein>
    <submittedName>
        <fullName evidence="3">Zn-dependent exopeptidase M28</fullName>
    </submittedName>
</protein>
<feature type="transmembrane region" description="Helical" evidence="1">
    <location>
        <begin position="182"/>
        <end position="202"/>
    </location>
</feature>
<dbReference type="AlphaFoldDB" id="A0A9D1PT72"/>
<feature type="transmembrane region" description="Helical" evidence="1">
    <location>
        <begin position="101"/>
        <end position="126"/>
    </location>
</feature>
<dbReference type="InterPro" id="IPR045175">
    <property type="entry name" value="M28_fam"/>
</dbReference>
<dbReference type="Gene3D" id="3.40.630.10">
    <property type="entry name" value="Zn peptidases"/>
    <property type="match status" value="1"/>
</dbReference>
<dbReference type="PANTHER" id="PTHR12147:SF26">
    <property type="entry name" value="PEPTIDASE M28 DOMAIN-CONTAINING PROTEIN"/>
    <property type="match status" value="1"/>
</dbReference>
<dbReference type="GO" id="GO:0008235">
    <property type="term" value="F:metalloexopeptidase activity"/>
    <property type="evidence" value="ECO:0007669"/>
    <property type="project" value="InterPro"/>
</dbReference>
<gene>
    <name evidence="3" type="ORF">IAB12_03755</name>
</gene>
<accession>A0A9D1PT72</accession>
<dbReference type="Pfam" id="PF04389">
    <property type="entry name" value="Peptidase_M28"/>
    <property type="match status" value="1"/>
</dbReference>
<dbReference type="InterPro" id="IPR007484">
    <property type="entry name" value="Peptidase_M28"/>
</dbReference>
<name>A0A9D1PT72_9SPIO</name>
<dbReference type="SUPFAM" id="SSF53187">
    <property type="entry name" value="Zn-dependent exopeptidases"/>
    <property type="match status" value="1"/>
</dbReference>
<proteinExistence type="predicted"/>